<organism evidence="2 3">
    <name type="scientific">Coleophoma cylindrospora</name>
    <dbReference type="NCBI Taxonomy" id="1849047"/>
    <lineage>
        <taxon>Eukaryota</taxon>
        <taxon>Fungi</taxon>
        <taxon>Dikarya</taxon>
        <taxon>Ascomycota</taxon>
        <taxon>Pezizomycotina</taxon>
        <taxon>Leotiomycetes</taxon>
        <taxon>Helotiales</taxon>
        <taxon>Dermateaceae</taxon>
        <taxon>Coleophoma</taxon>
    </lineage>
</organism>
<feature type="region of interest" description="Disordered" evidence="1">
    <location>
        <begin position="1"/>
        <end position="41"/>
    </location>
</feature>
<proteinExistence type="predicted"/>
<name>A0A3D8QFD4_9HELO</name>
<dbReference type="Proteomes" id="UP000256645">
    <property type="component" value="Unassembled WGS sequence"/>
</dbReference>
<sequence length="155" mass="17595">MAASKATSSSRKAHHGSQNSSTTSSHNYSYPSSAAIPRAKPIDRYVAEERDYKSYTVQQYDAFQEEARRRHEQQLLEVFKESSLTLDHRANFQGDLLMPQPFTVTAASQSTWLGTQMEGRRHEEKSVEGLSPVRGSFSCHIPYVWNETLNWPATI</sequence>
<feature type="compositionally biased region" description="Low complexity" evidence="1">
    <location>
        <begin position="17"/>
        <end position="33"/>
    </location>
</feature>
<dbReference type="AlphaFoldDB" id="A0A3D8QFD4"/>
<evidence type="ECO:0000256" key="1">
    <source>
        <dbReference type="SAM" id="MobiDB-lite"/>
    </source>
</evidence>
<dbReference type="EMBL" id="PDLM01000015">
    <property type="protein sequence ID" value="RDW60572.1"/>
    <property type="molecule type" value="Genomic_DNA"/>
</dbReference>
<reference evidence="2 3" key="1">
    <citation type="journal article" date="2018" name="IMA Fungus">
        <title>IMA Genome-F 9: Draft genome sequence of Annulohypoxylon stygium, Aspergillus mulundensis, Berkeleyomyces basicola (syn. Thielaviopsis basicola), Ceratocystis smalleyi, two Cercospora beticola strains, Coleophoma cylindrospora, Fusarium fracticaudum, Phialophora cf. hyalina, and Morchella septimelata.</title>
        <authorList>
            <person name="Wingfield B.D."/>
            <person name="Bills G.F."/>
            <person name="Dong Y."/>
            <person name="Huang W."/>
            <person name="Nel W.J."/>
            <person name="Swalarsk-Parry B.S."/>
            <person name="Vaghefi N."/>
            <person name="Wilken P.M."/>
            <person name="An Z."/>
            <person name="de Beer Z.W."/>
            <person name="De Vos L."/>
            <person name="Chen L."/>
            <person name="Duong T.A."/>
            <person name="Gao Y."/>
            <person name="Hammerbacher A."/>
            <person name="Kikkert J.R."/>
            <person name="Li Y."/>
            <person name="Li H."/>
            <person name="Li K."/>
            <person name="Li Q."/>
            <person name="Liu X."/>
            <person name="Ma X."/>
            <person name="Naidoo K."/>
            <person name="Pethybridge S.J."/>
            <person name="Sun J."/>
            <person name="Steenkamp E.T."/>
            <person name="van der Nest M.A."/>
            <person name="van Wyk S."/>
            <person name="Wingfield M.J."/>
            <person name="Xiong C."/>
            <person name="Yue Q."/>
            <person name="Zhang X."/>
        </authorList>
    </citation>
    <scope>NUCLEOTIDE SEQUENCE [LARGE SCALE GENOMIC DNA]</scope>
    <source>
        <strain evidence="2 3">BP6252</strain>
    </source>
</reference>
<gene>
    <name evidence="2" type="ORF">BP6252_11955</name>
</gene>
<dbReference type="OrthoDB" id="3563157at2759"/>
<keyword evidence="3" id="KW-1185">Reference proteome</keyword>
<feature type="compositionally biased region" description="Low complexity" evidence="1">
    <location>
        <begin position="1"/>
        <end position="10"/>
    </location>
</feature>
<evidence type="ECO:0000313" key="2">
    <source>
        <dbReference type="EMBL" id="RDW60572.1"/>
    </source>
</evidence>
<evidence type="ECO:0000313" key="3">
    <source>
        <dbReference type="Proteomes" id="UP000256645"/>
    </source>
</evidence>
<accession>A0A3D8QFD4</accession>
<comment type="caution">
    <text evidence="2">The sequence shown here is derived from an EMBL/GenBank/DDBJ whole genome shotgun (WGS) entry which is preliminary data.</text>
</comment>
<protein>
    <submittedName>
        <fullName evidence="2">Uncharacterized protein</fullName>
    </submittedName>
</protein>